<evidence type="ECO:0000313" key="2">
    <source>
        <dbReference type="EMBL" id="MEB3070998.1"/>
    </source>
</evidence>
<sequence>MTQLVQSTIPPPSAPPEPAHRLARYAWAALLSIGILAVAVGSALLVVPEGLVPALLGGYLILSGIGQLPVPFGSHLGNSRVLALLAADGYVIFGTLCLNEAFMAPALIALWTALAMIVRGLTWQNATLMNKAMPSHGLQGLAGLVVLLCGNLLLAVRPDAPAALAMLAGPVLMLVGALEIITAIGVRRSGAGADPDPQEKTR</sequence>
<feature type="transmembrane region" description="Helical" evidence="1">
    <location>
        <begin position="162"/>
        <end position="181"/>
    </location>
</feature>
<evidence type="ECO:0000313" key="3">
    <source>
        <dbReference type="Proteomes" id="UP001299283"/>
    </source>
</evidence>
<feature type="transmembrane region" description="Helical" evidence="1">
    <location>
        <begin position="25"/>
        <end position="47"/>
    </location>
</feature>
<dbReference type="Proteomes" id="UP001299283">
    <property type="component" value="Unassembled WGS sequence"/>
</dbReference>
<reference evidence="2 3" key="1">
    <citation type="submission" date="2023-12" db="EMBL/GenBank/DDBJ databases">
        <title>Description of new species of Mycobacterium terrae complex isolated from sewage at the Sao Paulo Zoological Park Foundation in Brazil.</title>
        <authorList>
            <person name="Romagnoli C.L."/>
            <person name="Conceicao E.C."/>
            <person name="Machado E."/>
            <person name="Barreto L.B.P.F."/>
            <person name="Sharma A."/>
            <person name="Silva N.M."/>
            <person name="Marques L.E."/>
            <person name="Juliana M.A."/>
            <person name="Lourenco M.C.S."/>
            <person name="Digiampietri L.A."/>
            <person name="Suffys P.N."/>
            <person name="Viana-Niero C."/>
        </authorList>
    </citation>
    <scope>NUCLEOTIDE SEQUENCE [LARGE SCALE GENOMIC DNA]</scope>
    <source>
        <strain evidence="2 3">MYC017</strain>
    </source>
</reference>
<organism evidence="2 3">
    <name type="scientific">[Mycobacterium] vasticus</name>
    <dbReference type="NCBI Taxonomy" id="2875777"/>
    <lineage>
        <taxon>Bacteria</taxon>
        <taxon>Bacillati</taxon>
        <taxon>Actinomycetota</taxon>
        <taxon>Actinomycetes</taxon>
        <taxon>Mycobacteriales</taxon>
        <taxon>Mycobacteriaceae</taxon>
        <taxon>Mycolicibacter</taxon>
    </lineage>
</organism>
<keyword evidence="1" id="KW-0812">Transmembrane</keyword>
<dbReference type="RefSeq" id="WP_225399157.1">
    <property type="nucleotide sequence ID" value="NZ_JAYJJQ010000019.1"/>
</dbReference>
<proteinExistence type="predicted"/>
<comment type="caution">
    <text evidence="2">The sequence shown here is derived from an EMBL/GenBank/DDBJ whole genome shotgun (WGS) entry which is preliminary data.</text>
</comment>
<feature type="transmembrane region" description="Helical" evidence="1">
    <location>
        <begin position="90"/>
        <end position="117"/>
    </location>
</feature>
<gene>
    <name evidence="2" type="ORF">K5L39_17580</name>
</gene>
<dbReference type="EMBL" id="JAYJJQ010000019">
    <property type="protein sequence ID" value="MEB3070998.1"/>
    <property type="molecule type" value="Genomic_DNA"/>
</dbReference>
<keyword evidence="1" id="KW-1133">Transmembrane helix</keyword>
<keyword evidence="3" id="KW-1185">Reference proteome</keyword>
<evidence type="ECO:0008006" key="4">
    <source>
        <dbReference type="Google" id="ProtNLM"/>
    </source>
</evidence>
<protein>
    <recommendedName>
        <fullName evidence="4">HdeD family acid-resistance protein</fullName>
    </recommendedName>
</protein>
<keyword evidence="1" id="KW-0472">Membrane</keyword>
<evidence type="ECO:0000256" key="1">
    <source>
        <dbReference type="SAM" id="Phobius"/>
    </source>
</evidence>
<feature type="transmembrane region" description="Helical" evidence="1">
    <location>
        <begin position="138"/>
        <end position="156"/>
    </location>
</feature>
<feature type="transmembrane region" description="Helical" evidence="1">
    <location>
        <begin position="54"/>
        <end position="70"/>
    </location>
</feature>
<name>A0ABU5Z0T7_9MYCO</name>
<accession>A0ABU5Z0T7</accession>